<dbReference type="AlphaFoldDB" id="A0A365U6G7"/>
<keyword evidence="4" id="KW-1185">Reference proteome</keyword>
<dbReference type="EMBL" id="QNTQ01000024">
    <property type="protein sequence ID" value="RBI82911.1"/>
    <property type="molecule type" value="Genomic_DNA"/>
</dbReference>
<reference evidence="3 4" key="1">
    <citation type="submission" date="2018-07" db="EMBL/GenBank/DDBJ databases">
        <title>Rhodosalinus sp. strain E84T genomic sequence and assembly.</title>
        <authorList>
            <person name="Liu Z.-W."/>
            <person name="Lu D.-C."/>
        </authorList>
    </citation>
    <scope>NUCLEOTIDE SEQUENCE [LARGE SCALE GENOMIC DNA]</scope>
    <source>
        <strain evidence="3 4">E84</strain>
    </source>
</reference>
<evidence type="ECO:0000313" key="3">
    <source>
        <dbReference type="EMBL" id="RBI82911.1"/>
    </source>
</evidence>
<dbReference type="Gene3D" id="3.30.565.10">
    <property type="entry name" value="Histidine kinase-like ATPase, C-terminal domain"/>
    <property type="match status" value="1"/>
</dbReference>
<evidence type="ECO:0000313" key="4">
    <source>
        <dbReference type="Proteomes" id="UP000253370"/>
    </source>
</evidence>
<proteinExistence type="predicted"/>
<sequence>MDNREFLDRLMAAEKVEEVRAALAEYREHPNVDLVPFGRRDNNRGAIEVASDPARSAIERVTNAHDAILEYEHDQHGGKPKSGSPREAAAHWLGVPMKGGLSALGPGDRQRLAAETVVRLEEGEGWQSRLLTVIDRGTGIAPDQMEGTILSLNESNKIQKHYLAGTYGQGGSSTLVFSKYVLIVSRAAGSDEIAFTVIWYQDLPAEQYKTGRYVYLTRDGGLLVAKARDGDPERGTVVRHFGYDLSGYTSSIGPKSLYGALQRVLFDPVAPIRFENQVHGWNRTIKGSRNALNGAVDDGDEGSGKGPDIDYRLPTFNVSLGDHGEIGVEYWVLSRKMKKDGKPSNEAPSRAFVDNTKPVVLTHNGQNQGEITGRLIQKDADLFYLQKQGRLIVHVNCDRLSAQAKRMLFSSTREQWREGFIQSTIQEEIVSLLKADDELRRLNEKARDESLRDKDDAAEKQIQRQVARLLRITGPAVAEVGGATASTAGDDKPKGGGGESKPPEPIEPSDPPTFVRIVAEPDKPIKFHAGQRRMVRLETDANSDYHDPDDPAKNRLNVIVGDDLEVYATSPIIGGRFRIGVRAKTEIALGSSGSIRVELYRPGATTLSDEREYSIVEQPKPKEGQRKNPFPQFRFEPVGGPDDENWLYVAGEAEDRDVRRHASSAEMTSEGVLIVYYSTAFPRFANERRKLEQRSPAMALSFEQQLAES</sequence>
<accession>A0A365U6G7</accession>
<dbReference type="Proteomes" id="UP000253370">
    <property type="component" value="Unassembled WGS sequence"/>
</dbReference>
<feature type="coiled-coil region" evidence="1">
    <location>
        <begin position="425"/>
        <end position="452"/>
    </location>
</feature>
<evidence type="ECO:0000256" key="1">
    <source>
        <dbReference type="SAM" id="Coils"/>
    </source>
</evidence>
<dbReference type="OrthoDB" id="779545at2"/>
<feature type="region of interest" description="Disordered" evidence="2">
    <location>
        <begin position="480"/>
        <end position="514"/>
    </location>
</feature>
<evidence type="ECO:0008006" key="5">
    <source>
        <dbReference type="Google" id="ProtNLM"/>
    </source>
</evidence>
<organism evidence="3 4">
    <name type="scientific">Rhodosalinus halophilus</name>
    <dbReference type="NCBI Taxonomy" id="2259333"/>
    <lineage>
        <taxon>Bacteria</taxon>
        <taxon>Pseudomonadati</taxon>
        <taxon>Pseudomonadota</taxon>
        <taxon>Alphaproteobacteria</taxon>
        <taxon>Rhodobacterales</taxon>
        <taxon>Paracoccaceae</taxon>
        <taxon>Rhodosalinus</taxon>
    </lineage>
</organism>
<dbReference type="SUPFAM" id="SSF55874">
    <property type="entry name" value="ATPase domain of HSP90 chaperone/DNA topoisomerase II/histidine kinase"/>
    <property type="match status" value="1"/>
</dbReference>
<dbReference type="InterPro" id="IPR036890">
    <property type="entry name" value="HATPase_C_sf"/>
</dbReference>
<keyword evidence="1" id="KW-0175">Coiled coil</keyword>
<evidence type="ECO:0000256" key="2">
    <source>
        <dbReference type="SAM" id="MobiDB-lite"/>
    </source>
</evidence>
<comment type="caution">
    <text evidence="3">The sequence shown here is derived from an EMBL/GenBank/DDBJ whole genome shotgun (WGS) entry which is preliminary data.</text>
</comment>
<name>A0A365U6G7_9RHOB</name>
<dbReference type="RefSeq" id="WP_113290712.1">
    <property type="nucleotide sequence ID" value="NZ_QNTQ01000024.1"/>
</dbReference>
<protein>
    <recommendedName>
        <fullName evidence="5">Histidine kinase-, DNA gyrase B-, and HSP90-like ATPase</fullName>
    </recommendedName>
</protein>
<gene>
    <name evidence="3" type="ORF">DRV85_17200</name>
</gene>